<name>A0ABS3CYZ0_9ALTE</name>
<proteinExistence type="predicted"/>
<dbReference type="Pfam" id="PF03374">
    <property type="entry name" value="ANT"/>
    <property type="match status" value="1"/>
</dbReference>
<evidence type="ECO:0000313" key="3">
    <source>
        <dbReference type="Proteomes" id="UP000663992"/>
    </source>
</evidence>
<evidence type="ECO:0000313" key="2">
    <source>
        <dbReference type="EMBL" id="MBN7822343.1"/>
    </source>
</evidence>
<dbReference type="RefSeq" id="WP_206596281.1">
    <property type="nucleotide sequence ID" value="NZ_JAFKCS010000053.1"/>
</dbReference>
<keyword evidence="3" id="KW-1185">Reference proteome</keyword>
<dbReference type="EMBL" id="JAFKCS010000053">
    <property type="protein sequence ID" value="MBN7822343.1"/>
    <property type="molecule type" value="Genomic_DNA"/>
</dbReference>
<dbReference type="Proteomes" id="UP000663992">
    <property type="component" value="Unassembled WGS sequence"/>
</dbReference>
<sequence length="249" mass="27342">MNQLLIVDKAPRMNSREIAELVGSRHDNVRVAIERLAARGVVELPAMQEIPTATKPVAVYVFSGERGRRDSIVLVAQLSPEFTAALVDRWQALEAGKVPRLPQTLPEALRLAADLAEQNNQLQVVVSEQAPKVEALARIAEASGSMCLTDAAKHLGVKRCRLIEWMRENRWLYRREGSMRLLAYQPRLAAGLLDHKVSVIGKDDDGGDRLASSVRVTAKGLALLAQKLNAAPRFASGENVARNQSTVQQ</sequence>
<evidence type="ECO:0000259" key="1">
    <source>
        <dbReference type="Pfam" id="PF03374"/>
    </source>
</evidence>
<accession>A0ABS3CYZ0</accession>
<feature type="domain" description="Antirepressor protein C-terminal" evidence="1">
    <location>
        <begin position="126"/>
        <end position="229"/>
    </location>
</feature>
<dbReference type="InterPro" id="IPR005039">
    <property type="entry name" value="Ant_C"/>
</dbReference>
<gene>
    <name evidence="2" type="ORF">J0A65_20925</name>
</gene>
<comment type="caution">
    <text evidence="2">The sequence shown here is derived from an EMBL/GenBank/DDBJ whole genome shotgun (WGS) entry which is preliminary data.</text>
</comment>
<protein>
    <submittedName>
        <fullName evidence="2">Phage antirepressor KilAC domain-containing protein</fullName>
    </submittedName>
</protein>
<organism evidence="2 3">
    <name type="scientific">Bowmanella yangjiangensis</name>
    <dbReference type="NCBI Taxonomy" id="2811230"/>
    <lineage>
        <taxon>Bacteria</taxon>
        <taxon>Pseudomonadati</taxon>
        <taxon>Pseudomonadota</taxon>
        <taxon>Gammaproteobacteria</taxon>
        <taxon>Alteromonadales</taxon>
        <taxon>Alteromonadaceae</taxon>
        <taxon>Bowmanella</taxon>
    </lineage>
</organism>
<reference evidence="2 3" key="1">
    <citation type="submission" date="2021-03" db="EMBL/GenBank/DDBJ databases">
        <title>novel species isolated from a fishpond in China.</title>
        <authorList>
            <person name="Lu H."/>
            <person name="Cai Z."/>
        </authorList>
    </citation>
    <scope>NUCLEOTIDE SEQUENCE [LARGE SCALE GENOMIC DNA]</scope>
    <source>
        <strain evidence="2 3">Y57</strain>
    </source>
</reference>